<evidence type="ECO:0000256" key="1">
    <source>
        <dbReference type="ARBA" id="ARBA00023002"/>
    </source>
</evidence>
<dbReference type="InterPro" id="IPR036812">
    <property type="entry name" value="NAD(P)_OxRdtase_dom_sf"/>
</dbReference>
<proteinExistence type="predicted"/>
<dbReference type="PANTHER" id="PTHR43625:SF88">
    <property type="entry name" value="OS07G0143000 PROTEIN"/>
    <property type="match status" value="1"/>
</dbReference>
<dbReference type="CDD" id="cd19093">
    <property type="entry name" value="AKR_AtPLR-like"/>
    <property type="match status" value="1"/>
</dbReference>
<dbReference type="GO" id="GO:0016491">
    <property type="term" value="F:oxidoreductase activity"/>
    <property type="evidence" value="ECO:0007669"/>
    <property type="project" value="UniProtKB-KW"/>
</dbReference>
<dbReference type="PATRIC" id="fig|292563.3.peg.35"/>
<keyword evidence="4" id="KW-1185">Reference proteome</keyword>
<protein>
    <submittedName>
        <fullName evidence="3">Aldo/keto reductase</fullName>
    </submittedName>
</protein>
<accession>K9YGD0</accession>
<dbReference type="PRINTS" id="PR00069">
    <property type="entry name" value="ALDKETRDTASE"/>
</dbReference>
<reference evidence="4" key="1">
    <citation type="journal article" date="2013" name="Proc. Natl. Acad. Sci. U.S.A.">
        <title>Improving the coverage of the cyanobacterial phylum using diversity-driven genome sequencing.</title>
        <authorList>
            <person name="Shih P.M."/>
            <person name="Wu D."/>
            <person name="Latifi A."/>
            <person name="Axen S.D."/>
            <person name="Fewer D.P."/>
            <person name="Talla E."/>
            <person name="Calteau A."/>
            <person name="Cai F."/>
            <person name="Tandeau de Marsac N."/>
            <person name="Rippka R."/>
            <person name="Herdman M."/>
            <person name="Sivonen K."/>
            <person name="Coursin T."/>
            <person name="Laurent T."/>
            <person name="Goodwin L."/>
            <person name="Nolan M."/>
            <person name="Davenport K.W."/>
            <person name="Han C.S."/>
            <person name="Rubin E.M."/>
            <person name="Eisen J.A."/>
            <person name="Woyke T."/>
            <person name="Gugger M."/>
            <person name="Kerfeld C.A."/>
        </authorList>
    </citation>
    <scope>NUCLEOTIDE SEQUENCE [LARGE SCALE GENOMIC DNA]</scope>
    <source>
        <strain evidence="4">ATCC 29140 / PCC 7202</strain>
    </source>
</reference>
<dbReference type="Proteomes" id="UP000010483">
    <property type="component" value="Chromosome"/>
</dbReference>
<dbReference type="InterPro" id="IPR023210">
    <property type="entry name" value="NADP_OxRdtase_dom"/>
</dbReference>
<sequence length="322" mass="35413">MTISNITKTKKLGNSTIEVSALGIGTWAWGDSFFWDYGKTYGKNEIEEAFKATVEGGVTFFDTAEVYGSGKSEQLLGEFCQGMEQKIDIATKYAPFPWRLFGGSVADALTQSLKNLQMDYIPLYQVHWPFMLMSQDTLMNALADEVEKGRIGAIGVSNYSAEEMKKASDILAKRNIPLAVNQVKYSLLTRKIESKGILKTAQDLGITLLAYSPLAQGLLTGKYSLDNPQKPEGARKIDSRFSASGLGKIAPVLELLQQLGEKYQKTPAQVSLNWLMAQENVIPIPGAKNAKQAKENTGALGWNLASNEVAQLEEITRPWLNS</sequence>
<dbReference type="SUPFAM" id="SSF51430">
    <property type="entry name" value="NAD(P)-linked oxidoreductase"/>
    <property type="match status" value="1"/>
</dbReference>
<dbReference type="InterPro" id="IPR020471">
    <property type="entry name" value="AKR"/>
</dbReference>
<evidence type="ECO:0000259" key="2">
    <source>
        <dbReference type="Pfam" id="PF00248"/>
    </source>
</evidence>
<dbReference type="HOGENOM" id="CLU_023205_2_3_3"/>
<evidence type="ECO:0000313" key="4">
    <source>
        <dbReference type="Proteomes" id="UP000010483"/>
    </source>
</evidence>
<dbReference type="InterPro" id="IPR050791">
    <property type="entry name" value="Aldo-Keto_reductase"/>
</dbReference>
<dbReference type="Pfam" id="PF00248">
    <property type="entry name" value="Aldo_ket_red"/>
    <property type="match status" value="1"/>
</dbReference>
<dbReference type="EMBL" id="CP003940">
    <property type="protein sequence ID" value="AFZ46016.1"/>
    <property type="molecule type" value="Genomic_DNA"/>
</dbReference>
<dbReference type="BioCyc" id="CSTA292563:G1353-31-MONOMER"/>
<dbReference type="Gene3D" id="3.20.20.100">
    <property type="entry name" value="NADP-dependent oxidoreductase domain"/>
    <property type="match status" value="1"/>
</dbReference>
<evidence type="ECO:0000313" key="3">
    <source>
        <dbReference type="EMBL" id="AFZ46016.1"/>
    </source>
</evidence>
<keyword evidence="1" id="KW-0560">Oxidoreductase</keyword>
<gene>
    <name evidence="3" type="ordered locus">Cyast_0032</name>
</gene>
<dbReference type="AlphaFoldDB" id="K9YGD0"/>
<dbReference type="PANTHER" id="PTHR43625">
    <property type="entry name" value="AFLATOXIN B1 ALDEHYDE REDUCTASE"/>
    <property type="match status" value="1"/>
</dbReference>
<dbReference type="eggNOG" id="COG0667">
    <property type="taxonomic scope" value="Bacteria"/>
</dbReference>
<dbReference type="GO" id="GO:0005737">
    <property type="term" value="C:cytoplasm"/>
    <property type="evidence" value="ECO:0007669"/>
    <property type="project" value="TreeGrafter"/>
</dbReference>
<feature type="domain" description="NADP-dependent oxidoreductase" evidence="2">
    <location>
        <begin position="22"/>
        <end position="315"/>
    </location>
</feature>
<dbReference type="KEGG" id="csn:Cyast_0032"/>
<organism evidence="3 4">
    <name type="scientific">Cyanobacterium stanieri (strain ATCC 29140 / PCC 7202)</name>
    <dbReference type="NCBI Taxonomy" id="292563"/>
    <lineage>
        <taxon>Bacteria</taxon>
        <taxon>Bacillati</taxon>
        <taxon>Cyanobacteriota</taxon>
        <taxon>Cyanophyceae</taxon>
        <taxon>Oscillatoriophycideae</taxon>
        <taxon>Chroococcales</taxon>
        <taxon>Geminocystaceae</taxon>
        <taxon>Cyanobacterium</taxon>
    </lineage>
</organism>
<dbReference type="STRING" id="292563.Cyast_0032"/>
<name>K9YGD0_CYASC</name>